<gene>
    <name evidence="4" type="ORF">ABC974_25260</name>
</gene>
<proteinExistence type="inferred from homology"/>
<dbReference type="InterPro" id="IPR001608">
    <property type="entry name" value="Ala_racemase_N"/>
</dbReference>
<keyword evidence="5" id="KW-1185">Reference proteome</keyword>
<dbReference type="SUPFAM" id="SSF51419">
    <property type="entry name" value="PLP-binding barrel"/>
    <property type="match status" value="1"/>
</dbReference>
<dbReference type="GO" id="GO:0008784">
    <property type="term" value="F:alanine racemase activity"/>
    <property type="evidence" value="ECO:0007669"/>
    <property type="project" value="UniProtKB-EC"/>
</dbReference>
<dbReference type="InterPro" id="IPR042208">
    <property type="entry name" value="D-ser_dehydrat-like_sf"/>
</dbReference>
<dbReference type="Gene3D" id="3.20.20.10">
    <property type="entry name" value="Alanine racemase"/>
    <property type="match status" value="1"/>
</dbReference>
<evidence type="ECO:0000313" key="4">
    <source>
        <dbReference type="EMBL" id="MEN2792960.1"/>
    </source>
</evidence>
<dbReference type="Pfam" id="PF14031">
    <property type="entry name" value="D-ser_dehydrat"/>
    <property type="match status" value="1"/>
</dbReference>
<evidence type="ECO:0000259" key="3">
    <source>
        <dbReference type="SMART" id="SM01119"/>
    </source>
</evidence>
<dbReference type="Proteomes" id="UP001419910">
    <property type="component" value="Unassembled WGS sequence"/>
</dbReference>
<protein>
    <submittedName>
        <fullName evidence="4">Alanine racemase</fullName>
        <ecNumber evidence="4">5.1.1.1</ecNumber>
    </submittedName>
</protein>
<evidence type="ECO:0000256" key="1">
    <source>
        <dbReference type="ARBA" id="ARBA00005323"/>
    </source>
</evidence>
<dbReference type="InterPro" id="IPR029066">
    <property type="entry name" value="PLP-binding_barrel"/>
</dbReference>
<organism evidence="4 5">
    <name type="scientific">Sphingomonas oligophenolica</name>
    <dbReference type="NCBI Taxonomy" id="301154"/>
    <lineage>
        <taxon>Bacteria</taxon>
        <taxon>Pseudomonadati</taxon>
        <taxon>Pseudomonadota</taxon>
        <taxon>Alphaproteobacteria</taxon>
        <taxon>Sphingomonadales</taxon>
        <taxon>Sphingomonadaceae</taxon>
        <taxon>Sphingomonas</taxon>
    </lineage>
</organism>
<dbReference type="PANTHER" id="PTHR28004">
    <property type="entry name" value="ZGC:162816-RELATED"/>
    <property type="match status" value="1"/>
</dbReference>
<evidence type="ECO:0000256" key="2">
    <source>
        <dbReference type="ARBA" id="ARBA00023239"/>
    </source>
</evidence>
<dbReference type="Gene3D" id="2.40.37.20">
    <property type="entry name" value="D-serine dehydratase-like domain"/>
    <property type="match status" value="1"/>
</dbReference>
<sequence>MHDAVTIDWRLKGFPASLHGLSRTEVAGRQASLLEGDFPMPVAILKDSAIRHNILWMRAFLEAVGADICPHGKTTMSPELFALQKDAGVWGMTAATAHHVRVYRQWGVTRILLANQLVSPGDIALVLDELEKDPGFEFFCLVDSIEGTDRLAAAARRRQLSRPLNVLVEMGAARGRTGVRSISAGAALSAYVVTQRDVLALRGIEIFEGIFPSDADGPDQARAMLSGMLELVSEVYAAGHFADGEILLTGGGSSLFDLCAELLTRVDLAGRQRIILRSGCYIVHDHGTYVRAFEAIRERRPDIDLIGPGPRAALEVWAVIQSVPEQGEAIASLGKRDVGFDADLPVAIWHYRPLVDARPRPLTGTLSITKLYDQHACMVGSADLEVGDMVGFGISHPCTTFDKWRALPVVDDDYVMTSFITTMF</sequence>
<dbReference type="InterPro" id="IPR051466">
    <property type="entry name" value="D-amino_acid_metab_enzyme"/>
</dbReference>
<name>A0ABU9YAZ6_9SPHN</name>
<dbReference type="Pfam" id="PF01168">
    <property type="entry name" value="Ala_racemase_N"/>
    <property type="match status" value="1"/>
</dbReference>
<dbReference type="InterPro" id="IPR026956">
    <property type="entry name" value="D-ser_dehydrat-like_dom"/>
</dbReference>
<dbReference type="SMART" id="SM01119">
    <property type="entry name" value="D-ser_dehydrat"/>
    <property type="match status" value="1"/>
</dbReference>
<comment type="similarity">
    <text evidence="1">Belongs to the DSD1 family.</text>
</comment>
<dbReference type="PANTHER" id="PTHR28004:SF8">
    <property type="entry name" value="D-SERINE DEAMINASE"/>
    <property type="match status" value="1"/>
</dbReference>
<comment type="caution">
    <text evidence="4">The sequence shown here is derived from an EMBL/GenBank/DDBJ whole genome shotgun (WGS) entry which is preliminary data.</text>
</comment>
<accession>A0ABU9YAZ6</accession>
<feature type="domain" description="D-serine dehydratase-like" evidence="3">
    <location>
        <begin position="313"/>
        <end position="411"/>
    </location>
</feature>
<keyword evidence="4" id="KW-0413">Isomerase</keyword>
<keyword evidence="2" id="KW-0456">Lyase</keyword>
<reference evidence="4 5" key="1">
    <citation type="submission" date="2024-05" db="EMBL/GenBank/DDBJ databases">
        <authorList>
            <person name="Liu Q."/>
            <person name="Xin Y.-H."/>
        </authorList>
    </citation>
    <scope>NUCLEOTIDE SEQUENCE [LARGE SCALE GENOMIC DNA]</scope>
    <source>
        <strain evidence="4 5">CGMCC 1.10181</strain>
    </source>
</reference>
<dbReference type="EC" id="5.1.1.1" evidence="4"/>
<dbReference type="EMBL" id="JBDIME010000036">
    <property type="protein sequence ID" value="MEN2792960.1"/>
    <property type="molecule type" value="Genomic_DNA"/>
</dbReference>
<dbReference type="RefSeq" id="WP_343889684.1">
    <property type="nucleotide sequence ID" value="NZ_BAAAEH010000023.1"/>
</dbReference>
<evidence type="ECO:0000313" key="5">
    <source>
        <dbReference type="Proteomes" id="UP001419910"/>
    </source>
</evidence>